<sequence length="349" mass="38268">MDSGRKNRVCVLGAGVIGLSTAVRILEDQPDTPPGQVEVTVVADRFSPHTTSDGSGGFWEPYNLGDTPQQSIRQWGDATWEHLHQLATCPDTAAAVGAQFVSGYTLCDTDTVQDPSFKDRVLGYRYLTAQELRLFPFARWGYFHTTLQINVKSYLPWLMTRFKSLGGRTEVKTVHNLSEVAEEYDVVVNSCGPRAGALVSDPHTLPIRGQTRRIRAPWVKHFYICDSSDGNICYALPLGDIVVVGGTAQRGNAKEEVDAADSEEMWSRATSLFPILKGGEKVSEWAGLRPGRTSVRLETEIVKTKTNSLPVIHNYGHGGAGVTLHWGCAAEAAHLVRHALLHPAPHSRL</sequence>
<evidence type="ECO:0000256" key="2">
    <source>
        <dbReference type="ARBA" id="ARBA00004253"/>
    </source>
</evidence>
<evidence type="ECO:0000313" key="9">
    <source>
        <dbReference type="EMBL" id="KAK7101032.1"/>
    </source>
</evidence>
<dbReference type="GO" id="GO:0071949">
    <property type="term" value="F:FAD binding"/>
    <property type="evidence" value="ECO:0007669"/>
    <property type="project" value="InterPro"/>
</dbReference>
<evidence type="ECO:0000256" key="4">
    <source>
        <dbReference type="ARBA" id="ARBA00022630"/>
    </source>
</evidence>
<reference evidence="9 10" key="1">
    <citation type="submission" date="2024-02" db="EMBL/GenBank/DDBJ databases">
        <title>Chromosome-scale genome assembly of the rough periwinkle Littorina saxatilis.</title>
        <authorList>
            <person name="De Jode A."/>
            <person name="Faria R."/>
            <person name="Formenti G."/>
            <person name="Sims Y."/>
            <person name="Smith T.P."/>
            <person name="Tracey A."/>
            <person name="Wood J.M.D."/>
            <person name="Zagrodzka Z.B."/>
            <person name="Johannesson K."/>
            <person name="Butlin R.K."/>
            <person name="Leder E.H."/>
        </authorList>
    </citation>
    <scope>NUCLEOTIDE SEQUENCE [LARGE SCALE GENOMIC DNA]</scope>
    <source>
        <strain evidence="9">Snail1</strain>
        <tissue evidence="9">Muscle</tissue>
    </source>
</reference>
<proteinExistence type="inferred from homology"/>
<feature type="binding site" evidence="7">
    <location>
        <position position="174"/>
    </location>
    <ligand>
        <name>FAD</name>
        <dbReference type="ChEBI" id="CHEBI:57692"/>
    </ligand>
</feature>
<accession>A0AAN9B8U2</accession>
<evidence type="ECO:0000259" key="8">
    <source>
        <dbReference type="Pfam" id="PF01266"/>
    </source>
</evidence>
<dbReference type="AlphaFoldDB" id="A0AAN9B8U2"/>
<feature type="binding site" evidence="7">
    <location>
        <position position="234"/>
    </location>
    <ligand>
        <name>D-dopa</name>
        <dbReference type="ChEBI" id="CHEBI:149689"/>
    </ligand>
</feature>
<feature type="binding site" evidence="7">
    <location>
        <begin position="318"/>
        <end position="323"/>
    </location>
    <ligand>
        <name>FAD</name>
        <dbReference type="ChEBI" id="CHEBI:57692"/>
    </ligand>
</feature>
<dbReference type="InterPro" id="IPR023209">
    <property type="entry name" value="DAO"/>
</dbReference>
<dbReference type="GO" id="GO:0005782">
    <property type="term" value="C:peroxisomal matrix"/>
    <property type="evidence" value="ECO:0007669"/>
    <property type="project" value="UniProtKB-SubCell"/>
</dbReference>
<keyword evidence="10" id="KW-1185">Reference proteome</keyword>
<evidence type="ECO:0000313" key="10">
    <source>
        <dbReference type="Proteomes" id="UP001374579"/>
    </source>
</evidence>
<dbReference type="Proteomes" id="UP001374579">
    <property type="component" value="Unassembled WGS sequence"/>
</dbReference>
<name>A0AAN9B8U2_9CAEN</name>
<keyword evidence="4" id="KW-0285">Flavoprotein</keyword>
<comment type="cofactor">
    <cofactor evidence="1 7">
        <name>FAD</name>
        <dbReference type="ChEBI" id="CHEBI:57692"/>
    </cofactor>
</comment>
<evidence type="ECO:0000256" key="3">
    <source>
        <dbReference type="ARBA" id="ARBA00006730"/>
    </source>
</evidence>
<dbReference type="PROSITE" id="PS00677">
    <property type="entry name" value="DAO"/>
    <property type="match status" value="1"/>
</dbReference>
<protein>
    <recommendedName>
        <fullName evidence="8">FAD dependent oxidoreductase domain-containing protein</fullName>
    </recommendedName>
</protein>
<dbReference type="PANTHER" id="PTHR11530:SF11">
    <property type="entry name" value="D-ASPARTATE OXIDASE"/>
    <property type="match status" value="1"/>
</dbReference>
<feature type="binding site" evidence="7">
    <location>
        <position position="319"/>
    </location>
    <ligand>
        <name>D-dopa</name>
        <dbReference type="ChEBI" id="CHEBI:149689"/>
    </ligand>
</feature>
<evidence type="ECO:0000256" key="6">
    <source>
        <dbReference type="ARBA" id="ARBA00023002"/>
    </source>
</evidence>
<evidence type="ECO:0000256" key="1">
    <source>
        <dbReference type="ARBA" id="ARBA00001974"/>
    </source>
</evidence>
<dbReference type="InterPro" id="IPR006181">
    <property type="entry name" value="D-amino_acid_oxidase_CS"/>
</dbReference>
<dbReference type="SUPFAM" id="SSF51971">
    <property type="entry name" value="Nucleotide-binding domain"/>
    <property type="match status" value="1"/>
</dbReference>
<evidence type="ECO:0000256" key="5">
    <source>
        <dbReference type="ARBA" id="ARBA00022827"/>
    </source>
</evidence>
<feature type="binding site" evidence="7">
    <location>
        <begin position="44"/>
        <end position="45"/>
    </location>
    <ligand>
        <name>FAD</name>
        <dbReference type="ChEBI" id="CHEBI:57692"/>
    </ligand>
</feature>
<dbReference type="PANTHER" id="PTHR11530">
    <property type="entry name" value="D-AMINO ACID OXIDASE"/>
    <property type="match status" value="1"/>
</dbReference>
<comment type="similarity">
    <text evidence="3">Belongs to the DAMOX/DASOX family.</text>
</comment>
<dbReference type="EMBL" id="JBAMIC010000011">
    <property type="protein sequence ID" value="KAK7101032.1"/>
    <property type="molecule type" value="Genomic_DNA"/>
</dbReference>
<keyword evidence="5 7" id="KW-0274">FAD</keyword>
<feature type="binding site" evidence="7">
    <location>
        <position position="289"/>
    </location>
    <ligand>
        <name>D-dopa</name>
        <dbReference type="ChEBI" id="CHEBI:149689"/>
    </ligand>
</feature>
<gene>
    <name evidence="9" type="ORF">V1264_023880</name>
</gene>
<feature type="binding site" evidence="7">
    <location>
        <begin position="51"/>
        <end position="52"/>
    </location>
    <ligand>
        <name>FAD</name>
        <dbReference type="ChEBI" id="CHEBI:57692"/>
    </ligand>
</feature>
<dbReference type="Pfam" id="PF01266">
    <property type="entry name" value="DAO"/>
    <property type="match status" value="1"/>
</dbReference>
<dbReference type="GO" id="GO:0019478">
    <property type="term" value="P:D-amino acid catabolic process"/>
    <property type="evidence" value="ECO:0007669"/>
    <property type="project" value="TreeGrafter"/>
</dbReference>
<dbReference type="SUPFAM" id="SSF54373">
    <property type="entry name" value="FAD-linked reductases, C-terminal domain"/>
    <property type="match status" value="1"/>
</dbReference>
<comment type="caution">
    <text evidence="9">The sequence shown here is derived from an EMBL/GenBank/DDBJ whole genome shotgun (WGS) entry which is preliminary data.</text>
</comment>
<dbReference type="InterPro" id="IPR006076">
    <property type="entry name" value="FAD-dep_OxRdtase"/>
</dbReference>
<dbReference type="Gene3D" id="3.40.50.720">
    <property type="entry name" value="NAD(P)-binding Rossmann-like Domain"/>
    <property type="match status" value="1"/>
</dbReference>
<dbReference type="GO" id="GO:0003884">
    <property type="term" value="F:D-amino-acid oxidase activity"/>
    <property type="evidence" value="ECO:0007669"/>
    <property type="project" value="InterPro"/>
</dbReference>
<comment type="subcellular location">
    <subcellularLocation>
        <location evidence="2">Peroxisome matrix</location>
    </subcellularLocation>
</comment>
<organism evidence="9 10">
    <name type="scientific">Littorina saxatilis</name>
    <dbReference type="NCBI Taxonomy" id="31220"/>
    <lineage>
        <taxon>Eukaryota</taxon>
        <taxon>Metazoa</taxon>
        <taxon>Spiralia</taxon>
        <taxon>Lophotrochozoa</taxon>
        <taxon>Mollusca</taxon>
        <taxon>Gastropoda</taxon>
        <taxon>Caenogastropoda</taxon>
        <taxon>Littorinimorpha</taxon>
        <taxon>Littorinoidea</taxon>
        <taxon>Littorinidae</taxon>
        <taxon>Littorina</taxon>
    </lineage>
</organism>
<keyword evidence="6" id="KW-0560">Oxidoreductase</keyword>
<feature type="domain" description="FAD dependent oxidoreductase" evidence="8">
    <location>
        <begin position="8"/>
        <end position="335"/>
    </location>
</feature>
<evidence type="ECO:0000256" key="7">
    <source>
        <dbReference type="PIRSR" id="PIRSR000189-1"/>
    </source>
</evidence>
<dbReference type="Gene3D" id="3.30.9.10">
    <property type="entry name" value="D-Amino Acid Oxidase, subunit A, domain 2"/>
    <property type="match status" value="1"/>
</dbReference>
<dbReference type="PIRSF" id="PIRSF000189">
    <property type="entry name" value="D-aa_oxidase"/>
    <property type="match status" value="1"/>
</dbReference>